<protein>
    <submittedName>
        <fullName evidence="3">Pimeloyl-ACP methyl ester carboxylesterase</fullName>
    </submittedName>
</protein>
<evidence type="ECO:0000313" key="4">
    <source>
        <dbReference type="Proteomes" id="UP000199664"/>
    </source>
</evidence>
<dbReference type="AlphaFoldDB" id="A0A1H7GQD7"/>
<proteinExistence type="predicted"/>
<evidence type="ECO:0000259" key="2">
    <source>
        <dbReference type="Pfam" id="PF00561"/>
    </source>
</evidence>
<dbReference type="InterPro" id="IPR000639">
    <property type="entry name" value="Epox_hydrolase-like"/>
</dbReference>
<keyword evidence="1" id="KW-0378">Hydrolase</keyword>
<keyword evidence="4" id="KW-1185">Reference proteome</keyword>
<dbReference type="Pfam" id="PF00561">
    <property type="entry name" value="Abhydrolase_1"/>
    <property type="match status" value="1"/>
</dbReference>
<gene>
    <name evidence="3" type="ORF">SAMN04515666_101430</name>
</gene>
<dbReference type="GO" id="GO:0016787">
    <property type="term" value="F:hydrolase activity"/>
    <property type="evidence" value="ECO:0007669"/>
    <property type="project" value="UniProtKB-KW"/>
</dbReference>
<dbReference type="STRING" id="1036779.SAMN04515666_101430"/>
<dbReference type="Gene3D" id="3.40.50.1820">
    <property type="entry name" value="alpha/beta hydrolase"/>
    <property type="match status" value="1"/>
</dbReference>
<dbReference type="SUPFAM" id="SSF53474">
    <property type="entry name" value="alpha/beta-Hydrolases"/>
    <property type="match status" value="1"/>
</dbReference>
<reference evidence="4" key="1">
    <citation type="submission" date="2016-10" db="EMBL/GenBank/DDBJ databases">
        <authorList>
            <person name="Varghese N."/>
            <person name="Submissions S."/>
        </authorList>
    </citation>
    <scope>NUCLEOTIDE SEQUENCE [LARGE SCALE GENOMIC DNA]</scope>
    <source>
        <strain evidence="4">LMG 26383,CCUG 61248,R- 45681</strain>
    </source>
</reference>
<sequence length="295" mass="32009">MIAGDENEVRPAAAFLPSGVRLHLKEFGSRDAEPVLLLHGWPQTSYAWRHVAPLLAKAGYRAIAVDLRGFGHSSKPPDGYDKKSVARDLLELLDSLAIPSCWVVGHDMGGQVAYPFVAQWPERAKGLVFIESGLPGFGQENAMNIAQGGSWHFGFNAAGDIAEALVAGREHMFIRHMLHRDKVGLWDRTAIAEADIAVYAAAAAAPGCLRSMFAYYRTLLSHDLQDNLDFGSRKLMLPVLAIGAEHGYRGAALATMQRVAANPQGWIASHSGHYVPEERPAELSERLVSFFAGAG</sequence>
<dbReference type="PRINTS" id="PR00412">
    <property type="entry name" value="EPOXHYDRLASE"/>
</dbReference>
<dbReference type="InterPro" id="IPR000073">
    <property type="entry name" value="AB_hydrolase_1"/>
</dbReference>
<evidence type="ECO:0000256" key="1">
    <source>
        <dbReference type="ARBA" id="ARBA00022801"/>
    </source>
</evidence>
<dbReference type="PRINTS" id="PR00111">
    <property type="entry name" value="ABHYDROLASE"/>
</dbReference>
<dbReference type="InterPro" id="IPR029058">
    <property type="entry name" value="AB_hydrolase_fold"/>
</dbReference>
<dbReference type="OrthoDB" id="9812774at2"/>
<dbReference type="RefSeq" id="WP_091829319.1">
    <property type="nucleotide sequence ID" value="NZ_FOAN01000001.1"/>
</dbReference>
<organism evidence="3 4">
    <name type="scientific">Bosea lupini</name>
    <dbReference type="NCBI Taxonomy" id="1036779"/>
    <lineage>
        <taxon>Bacteria</taxon>
        <taxon>Pseudomonadati</taxon>
        <taxon>Pseudomonadota</taxon>
        <taxon>Alphaproteobacteria</taxon>
        <taxon>Hyphomicrobiales</taxon>
        <taxon>Boseaceae</taxon>
        <taxon>Bosea</taxon>
    </lineage>
</organism>
<name>A0A1H7GQD7_9HYPH</name>
<dbReference type="EMBL" id="FOAN01000001">
    <property type="protein sequence ID" value="SEK40259.1"/>
    <property type="molecule type" value="Genomic_DNA"/>
</dbReference>
<feature type="domain" description="AB hydrolase-1" evidence="2">
    <location>
        <begin position="34"/>
        <end position="156"/>
    </location>
</feature>
<dbReference type="PANTHER" id="PTHR43329">
    <property type="entry name" value="EPOXIDE HYDROLASE"/>
    <property type="match status" value="1"/>
</dbReference>
<dbReference type="Proteomes" id="UP000199664">
    <property type="component" value="Unassembled WGS sequence"/>
</dbReference>
<evidence type="ECO:0000313" key="3">
    <source>
        <dbReference type="EMBL" id="SEK40259.1"/>
    </source>
</evidence>
<accession>A0A1H7GQD7</accession>